<keyword evidence="2" id="KW-1185">Reference proteome</keyword>
<organism evidence="1 2">
    <name type="scientific">Erwinia aeris</name>
    <dbReference type="NCBI Taxonomy" id="3239803"/>
    <lineage>
        <taxon>Bacteria</taxon>
        <taxon>Pseudomonadati</taxon>
        <taxon>Pseudomonadota</taxon>
        <taxon>Gammaproteobacteria</taxon>
        <taxon>Enterobacterales</taxon>
        <taxon>Erwiniaceae</taxon>
        <taxon>Erwinia</taxon>
    </lineage>
</organism>
<gene>
    <name evidence="1" type="ORF">AB6T85_12615</name>
</gene>
<evidence type="ECO:0000313" key="1">
    <source>
        <dbReference type="EMBL" id="MEY8771253.1"/>
    </source>
</evidence>
<proteinExistence type="predicted"/>
<dbReference type="Proteomes" id="UP001565243">
    <property type="component" value="Unassembled WGS sequence"/>
</dbReference>
<dbReference type="NCBIfam" id="NF046077">
    <property type="entry name" value="LPS_M949_RS01915"/>
    <property type="match status" value="1"/>
</dbReference>
<evidence type="ECO:0000313" key="2">
    <source>
        <dbReference type="Proteomes" id="UP001565243"/>
    </source>
</evidence>
<dbReference type="InterPro" id="IPR058148">
    <property type="entry name" value="M949_RS01915-like_dom"/>
</dbReference>
<name>A0ABV4E8M4_9GAMM</name>
<reference evidence="1 2" key="1">
    <citation type="submission" date="2024-07" db="EMBL/GenBank/DDBJ databases">
        <authorList>
            <person name="Hebao G."/>
        </authorList>
    </citation>
    <scope>NUCLEOTIDE SEQUENCE [LARGE SCALE GENOMIC DNA]</scope>
    <source>
        <strain evidence="1 2">ACCC 02193</strain>
    </source>
</reference>
<protein>
    <submittedName>
        <fullName evidence="1">M949_RS01915 family surface polysaccharide biosynthesis protein</fullName>
    </submittedName>
</protein>
<sequence length="178" mass="20029">MILKITLTLILVALPVISGFASTLTKEFDRPDGTHKVKIDINEENFGNIKNARITASEYVRDKKIWSLVDYVNKCPLDINMALIKDSFEIKKINGSFDAVLFSYTIGCVGGLDPVTVKYFAYENGVKHSLRGEERMITPNGVIDDNVKPVPDTNLKNNILLYKYMTSNWHKASTVVLE</sequence>
<dbReference type="RefSeq" id="WP_301253478.1">
    <property type="nucleotide sequence ID" value="NZ_JBGFFX010000007.1"/>
</dbReference>
<comment type="caution">
    <text evidence="1">The sequence shown here is derived from an EMBL/GenBank/DDBJ whole genome shotgun (WGS) entry which is preliminary data.</text>
</comment>
<dbReference type="EMBL" id="JBGFFX010000007">
    <property type="protein sequence ID" value="MEY8771253.1"/>
    <property type="molecule type" value="Genomic_DNA"/>
</dbReference>
<accession>A0ABV4E8M4</accession>